<evidence type="ECO:0000256" key="1">
    <source>
        <dbReference type="SAM" id="MobiDB-lite"/>
    </source>
</evidence>
<dbReference type="Proteomes" id="UP000535491">
    <property type="component" value="Unassembled WGS sequence"/>
</dbReference>
<dbReference type="RefSeq" id="WP_181755089.1">
    <property type="nucleotide sequence ID" value="NZ_JACEIQ010000049.1"/>
</dbReference>
<reference evidence="2 3" key="1">
    <citation type="submission" date="2020-07" db="EMBL/GenBank/DDBJ databases">
        <authorList>
            <person name="Feng H."/>
        </authorList>
    </citation>
    <scope>NUCLEOTIDE SEQUENCE [LARGE SCALE GENOMIC DNA]</scope>
    <source>
        <strain evidence="3">s-10</strain>
    </source>
</reference>
<comment type="caution">
    <text evidence="2">The sequence shown here is derived from an EMBL/GenBank/DDBJ whole genome shotgun (WGS) entry which is preliminary data.</text>
</comment>
<proteinExistence type="predicted"/>
<feature type="region of interest" description="Disordered" evidence="1">
    <location>
        <begin position="64"/>
        <end position="88"/>
    </location>
</feature>
<gene>
    <name evidence="2" type="ORF">H1191_20110</name>
</gene>
<dbReference type="EMBL" id="JACEIQ010000049">
    <property type="protein sequence ID" value="MBA4496560.1"/>
    <property type="molecule type" value="Genomic_DNA"/>
</dbReference>
<name>A0A7W1WUX2_9BACL</name>
<evidence type="ECO:0000313" key="3">
    <source>
        <dbReference type="Proteomes" id="UP000535491"/>
    </source>
</evidence>
<dbReference type="AlphaFoldDB" id="A0A7W1WUX2"/>
<sequence>MAKNETQHYIKKSEAVSSIIYVLAKLGYPRHKIEEVTRELRNTFKLKCNSYTFETSLVTGRTDRNHLLPTIYNPQAPGTSDKKDDETS</sequence>
<organism evidence="2 3">
    <name type="scientific">Paenactinomyces guangxiensis</name>
    <dbReference type="NCBI Taxonomy" id="1490290"/>
    <lineage>
        <taxon>Bacteria</taxon>
        <taxon>Bacillati</taxon>
        <taxon>Bacillota</taxon>
        <taxon>Bacilli</taxon>
        <taxon>Bacillales</taxon>
        <taxon>Thermoactinomycetaceae</taxon>
        <taxon>Paenactinomyces</taxon>
    </lineage>
</organism>
<keyword evidence="3" id="KW-1185">Reference proteome</keyword>
<accession>A0A7W1WUX2</accession>
<protein>
    <submittedName>
        <fullName evidence="2">Uncharacterized protein</fullName>
    </submittedName>
</protein>
<evidence type="ECO:0000313" key="2">
    <source>
        <dbReference type="EMBL" id="MBA4496560.1"/>
    </source>
</evidence>